<keyword evidence="20" id="KW-0812">Transmembrane</keyword>
<keyword evidence="13" id="KW-0862">Zinc</keyword>
<dbReference type="PROSITE" id="PS50035">
    <property type="entry name" value="PLD"/>
    <property type="match status" value="2"/>
</dbReference>
<evidence type="ECO:0000256" key="10">
    <source>
        <dbReference type="ARBA" id="ARBA00022670"/>
    </source>
</evidence>
<evidence type="ECO:0000256" key="19">
    <source>
        <dbReference type="ARBA" id="ARBA00080117"/>
    </source>
</evidence>
<dbReference type="CDD" id="cd09107">
    <property type="entry name" value="PLDc_vPLD3_4_5_like_2"/>
    <property type="match status" value="1"/>
</dbReference>
<comment type="catalytic activity">
    <reaction evidence="1">
        <text>Release of an N-terminal dipeptide from a peptide comprising four or more residues, with broad specificity. Also acts on dipeptidyl 2-naphthylamides.</text>
        <dbReference type="EC" id="3.4.14.4"/>
    </reaction>
</comment>
<dbReference type="GO" id="GO:0004177">
    <property type="term" value="F:aminopeptidase activity"/>
    <property type="evidence" value="ECO:0007669"/>
    <property type="project" value="UniProtKB-KW"/>
</dbReference>
<dbReference type="InterPro" id="IPR001736">
    <property type="entry name" value="PLipase_D/transphosphatidylase"/>
</dbReference>
<dbReference type="CDD" id="cd09106">
    <property type="entry name" value="PLDc_vPLD3_4_5_like_1"/>
    <property type="match status" value="1"/>
</dbReference>
<organism evidence="22">
    <name type="scientific">Darwinula stevensoni</name>
    <dbReference type="NCBI Taxonomy" id="69355"/>
    <lineage>
        <taxon>Eukaryota</taxon>
        <taxon>Metazoa</taxon>
        <taxon>Ecdysozoa</taxon>
        <taxon>Arthropoda</taxon>
        <taxon>Crustacea</taxon>
        <taxon>Oligostraca</taxon>
        <taxon>Ostracoda</taxon>
        <taxon>Podocopa</taxon>
        <taxon>Podocopida</taxon>
        <taxon>Darwinulocopina</taxon>
        <taxon>Darwinuloidea</taxon>
        <taxon>Darwinulidae</taxon>
        <taxon>Darwinula</taxon>
    </lineage>
</organism>
<dbReference type="InterPro" id="IPR039461">
    <property type="entry name" value="Peptidase_M49"/>
</dbReference>
<dbReference type="FunFam" id="3.30.540.30:FF:000003">
    <property type="entry name" value="Dipeptidyl peptidase 3"/>
    <property type="match status" value="1"/>
</dbReference>
<dbReference type="InterPro" id="IPR032803">
    <property type="entry name" value="PLDc_3"/>
</dbReference>
<dbReference type="EC" id="3.4.14.4" evidence="6"/>
<proteinExistence type="inferred from homology"/>
<evidence type="ECO:0000256" key="11">
    <source>
        <dbReference type="ARBA" id="ARBA00022723"/>
    </source>
</evidence>
<evidence type="ECO:0000313" key="22">
    <source>
        <dbReference type="EMBL" id="CAD7244272.1"/>
    </source>
</evidence>
<dbReference type="GO" id="GO:0008237">
    <property type="term" value="F:metallopeptidase activity"/>
    <property type="evidence" value="ECO:0007669"/>
    <property type="project" value="UniProtKB-KW"/>
</dbReference>
<evidence type="ECO:0000256" key="7">
    <source>
        <dbReference type="ARBA" id="ARBA00014713"/>
    </source>
</evidence>
<evidence type="ECO:0000259" key="21">
    <source>
        <dbReference type="PROSITE" id="PS50035"/>
    </source>
</evidence>
<evidence type="ECO:0000256" key="17">
    <source>
        <dbReference type="ARBA" id="ARBA00032119"/>
    </source>
</evidence>
<evidence type="ECO:0000256" key="5">
    <source>
        <dbReference type="ARBA" id="ARBA00010200"/>
    </source>
</evidence>
<evidence type="ECO:0000256" key="6">
    <source>
        <dbReference type="ARBA" id="ARBA00012063"/>
    </source>
</evidence>
<keyword evidence="20" id="KW-1133">Transmembrane helix</keyword>
<dbReference type="GO" id="GO:0008239">
    <property type="term" value="F:dipeptidyl-peptidase activity"/>
    <property type="evidence" value="ECO:0007669"/>
    <property type="project" value="UniProtKB-EC"/>
</dbReference>
<keyword evidence="11" id="KW-0479">Metal-binding</keyword>
<comment type="cofactor">
    <cofactor evidence="2">
        <name>Zn(2+)</name>
        <dbReference type="ChEBI" id="CHEBI:29105"/>
    </cofactor>
</comment>
<evidence type="ECO:0000256" key="2">
    <source>
        <dbReference type="ARBA" id="ARBA00001947"/>
    </source>
</evidence>
<keyword evidence="14" id="KW-0007">Acetylation</keyword>
<comment type="similarity">
    <text evidence="4">Belongs to the phospholipase D family.</text>
</comment>
<evidence type="ECO:0000256" key="13">
    <source>
        <dbReference type="ARBA" id="ARBA00022833"/>
    </source>
</evidence>
<keyword evidence="12" id="KW-0378">Hydrolase</keyword>
<feature type="transmembrane region" description="Helical" evidence="20">
    <location>
        <begin position="51"/>
        <end position="71"/>
    </location>
</feature>
<sequence length="1333" mass="150355">MTESSRRDTSLGDNMEWDFWDSRFVMSNSPTRFMEGEHRERGACGGWLRPSCLPISIILILIVLVVLIPVLTQTQTAEGVAFHNQVVASLVHCRREPSTCRMELVESIPENVSFATGPTLMSTFTAWKKLLNSAVFNVSIASFYWTLKGSDVIPDPSDWQGEEIFNLLMETGKKDNITMKIVQNKPSWNYPDHNTKELQEVGAAEVRNLDMKRLTGGVLHTKMWLVDGHSAYLGSANMDWRSLTQVKELGVLIENCPCVVGDLQKIFKGYWITALPKAEIPIKWPSELNTPFDMYHPLIVPVNDGNGSIFFGSAPPSFCPDGRSTDLDAILHVIQSSHEFVHVSVMDYFPCSLYSAKVRYWPLIDDALREAAIERKVQVRLLISLWNHTRPDLFYYLRSLSALNGVLPGVQIEVRLFQVPALSTQQAQIPFARVNHNKYMVTESTAYIGTSNWSEDYFTQTGGVGLVVGNSSLHKDLELVFQRDWDSKYSSPVPAPSYKYSENSIHMGNFKGLTRNVLVKKFNKPWTHHSTKKDLPSLMSKPETHQGSISSYAFSSRIDFLTSLAGPGDGYESCRLIQPYPSRSFSPLNRLPALSISSLTSVTGNMDPSHYVFPNDQPVVTLDCEVAFKNLTLKEKLYAHYLSQASWYGGLIVLVQTSPESPAIFVVLHRMFRAQPLDELKQLALGKCQFTEEEFKGLLVYSSGLYNNMGNYKGFGDSKFVPKCPSEKLDALVRNSKAFLDDPVQMEKLWNGCKELIYSLTDRQKQLGLHEKGISTYFSDNCLPEDAEKIQAFLKHKSLDPYNTRAFKKLENHQTVYEVRLASVEGEGSIMYEEDFQGSHFIVTLGDYSPLLALVVENLKKAQEYAANATEQKMLEEYIKSFTTGSLPAHKEGSRFWIKDKGPVIEMYIGFIETYRDPTGMRGEFEGFVAMVNKEMTKKFSDLVANAEAFLPLLPWPKEFEMDKFLKPDFTSLDVLTFSGSGIPAGINIPNYDEIRQNEGFKNVSLGNVIPAAYKDTEIPFLSKSDQNLMEKHRVTAFEVQVGLHELLGHGSGKLFKKDMEGKLNFNIEEVMHPETGEKITSWYQPGETYDSVFTSMGSAYEECRAECVGMYLCLNNDVMKIFGHEGDVGGEVKYVNWLSEVWSGFGKALEMYQPKTKAWLQAHSQARYVILRVLLEAGQGLLTITPCTGSDGEPDLLLTLDRSKIDTVGKKALGDFLRKLQVYKSTADIASARAMFNKYSEVPDDGPYPFGQWINIALARKKPRKMFVQANTFIHGQSSLHMKEDIYACHTHDESIDIKHAWVTEDVDILGQWKLQGVWRSGKDGMVVHIHA</sequence>
<comment type="subcellular location">
    <subcellularLocation>
        <location evidence="3">Cytoplasm</location>
    </subcellularLocation>
</comment>
<evidence type="ECO:0000256" key="4">
    <source>
        <dbReference type="ARBA" id="ARBA00008664"/>
    </source>
</evidence>
<accession>A0A7R9A657</accession>
<dbReference type="Pfam" id="PF03571">
    <property type="entry name" value="Peptidase_M49"/>
    <property type="match status" value="1"/>
</dbReference>
<reference evidence="22" key="1">
    <citation type="submission" date="2020-11" db="EMBL/GenBank/DDBJ databases">
        <authorList>
            <person name="Tran Van P."/>
        </authorList>
    </citation>
    <scope>NUCLEOTIDE SEQUENCE</scope>
</reference>
<dbReference type="FunFam" id="3.30.540.30:FF:000002">
    <property type="entry name" value="Dipeptidyl peptidase 3"/>
    <property type="match status" value="1"/>
</dbReference>
<feature type="domain" description="PLD phosphodiesterase" evidence="21">
    <location>
        <begin position="431"/>
        <end position="457"/>
    </location>
</feature>
<protein>
    <recommendedName>
        <fullName evidence="7">Dipeptidyl peptidase 3</fullName>
        <ecNumber evidence="6">3.4.14.4</ecNumber>
    </recommendedName>
    <alternativeName>
        <fullName evidence="16">Dipeptidyl aminopeptidase III</fullName>
    </alternativeName>
    <alternativeName>
        <fullName evidence="18">Dipeptidyl arylamidase III</fullName>
    </alternativeName>
    <alternativeName>
        <fullName evidence="17">Dipeptidyl peptidase III</fullName>
    </alternativeName>
    <alternativeName>
        <fullName evidence="19">Enkephalinase B</fullName>
    </alternativeName>
</protein>
<evidence type="ECO:0000256" key="3">
    <source>
        <dbReference type="ARBA" id="ARBA00004496"/>
    </source>
</evidence>
<name>A0A7R9A657_9CRUS</name>
<keyword evidence="9" id="KW-0963">Cytoplasm</keyword>
<dbReference type="Gene3D" id="3.30.540.30">
    <property type="match status" value="3"/>
</dbReference>
<evidence type="ECO:0000256" key="12">
    <source>
        <dbReference type="ARBA" id="ARBA00022801"/>
    </source>
</evidence>
<evidence type="ECO:0000256" key="9">
    <source>
        <dbReference type="ARBA" id="ARBA00022490"/>
    </source>
</evidence>
<dbReference type="Pfam" id="PF13918">
    <property type="entry name" value="PLDc_3"/>
    <property type="match status" value="1"/>
</dbReference>
<evidence type="ECO:0000256" key="8">
    <source>
        <dbReference type="ARBA" id="ARBA00022438"/>
    </source>
</evidence>
<keyword evidence="23" id="KW-1185">Reference proteome</keyword>
<keyword evidence="10" id="KW-0645">Protease</keyword>
<dbReference type="EMBL" id="CAJPEV010000599">
    <property type="protein sequence ID" value="CAG0886816.1"/>
    <property type="molecule type" value="Genomic_DNA"/>
</dbReference>
<dbReference type="Proteomes" id="UP000677054">
    <property type="component" value="Unassembled WGS sequence"/>
</dbReference>
<dbReference type="PANTHER" id="PTHR23422">
    <property type="entry name" value="DIPEPTIDYL PEPTIDASE III-RELATED"/>
    <property type="match status" value="1"/>
</dbReference>
<comment type="similarity">
    <text evidence="5">Belongs to the peptidase M49 family.</text>
</comment>
<keyword evidence="8" id="KW-0031">Aminopeptidase</keyword>
<evidence type="ECO:0000256" key="18">
    <source>
        <dbReference type="ARBA" id="ARBA00078364"/>
    </source>
</evidence>
<dbReference type="SMART" id="SM00155">
    <property type="entry name" value="PLDc"/>
    <property type="match status" value="2"/>
</dbReference>
<gene>
    <name evidence="22" type="ORF">DSTB1V02_LOCUS4172</name>
</gene>
<dbReference type="SUPFAM" id="SSF56024">
    <property type="entry name" value="Phospholipase D/nuclease"/>
    <property type="match status" value="2"/>
</dbReference>
<dbReference type="EMBL" id="LR900116">
    <property type="protein sequence ID" value="CAD7244272.1"/>
    <property type="molecule type" value="Genomic_DNA"/>
</dbReference>
<evidence type="ECO:0000313" key="23">
    <source>
        <dbReference type="Proteomes" id="UP000677054"/>
    </source>
</evidence>
<dbReference type="FunFam" id="3.30.540.30:FF:000001">
    <property type="entry name" value="Dipeptidyl peptidase 3"/>
    <property type="match status" value="1"/>
</dbReference>
<dbReference type="GO" id="GO:0006508">
    <property type="term" value="P:proteolysis"/>
    <property type="evidence" value="ECO:0007669"/>
    <property type="project" value="UniProtKB-KW"/>
</dbReference>
<dbReference type="OrthoDB" id="4694525at2759"/>
<dbReference type="Gene3D" id="3.30.870.10">
    <property type="entry name" value="Endonuclease Chain A"/>
    <property type="match status" value="2"/>
</dbReference>
<dbReference type="GO" id="GO:0008270">
    <property type="term" value="F:zinc ion binding"/>
    <property type="evidence" value="ECO:0007669"/>
    <property type="project" value="UniProtKB-ARBA"/>
</dbReference>
<keyword evidence="15" id="KW-0482">Metalloprotease</keyword>
<evidence type="ECO:0000256" key="15">
    <source>
        <dbReference type="ARBA" id="ARBA00023049"/>
    </source>
</evidence>
<keyword evidence="20" id="KW-0472">Membrane</keyword>
<evidence type="ECO:0000256" key="20">
    <source>
        <dbReference type="SAM" id="Phobius"/>
    </source>
</evidence>
<feature type="domain" description="PLD phosphodiesterase" evidence="21">
    <location>
        <begin position="215"/>
        <end position="242"/>
    </location>
</feature>
<evidence type="ECO:0000256" key="16">
    <source>
        <dbReference type="ARBA" id="ARBA00031288"/>
    </source>
</evidence>
<dbReference type="GO" id="GO:0005737">
    <property type="term" value="C:cytoplasm"/>
    <property type="evidence" value="ECO:0007669"/>
    <property type="project" value="UniProtKB-SubCell"/>
</dbReference>
<dbReference type="PANTHER" id="PTHR23422:SF11">
    <property type="entry name" value="DIPEPTIDYL PEPTIDASE 3"/>
    <property type="match status" value="1"/>
</dbReference>
<evidence type="ECO:0000256" key="14">
    <source>
        <dbReference type="ARBA" id="ARBA00022990"/>
    </source>
</evidence>
<evidence type="ECO:0000256" key="1">
    <source>
        <dbReference type="ARBA" id="ARBA00001336"/>
    </source>
</evidence>